<organism evidence="1 2">
    <name type="scientific">Terrisporobacter muris</name>
    <dbReference type="NCBI Taxonomy" id="2963284"/>
    <lineage>
        <taxon>Bacteria</taxon>
        <taxon>Bacillati</taxon>
        <taxon>Bacillota</taxon>
        <taxon>Clostridia</taxon>
        <taxon>Peptostreptococcales</taxon>
        <taxon>Peptostreptococcaceae</taxon>
        <taxon>Terrisporobacter</taxon>
    </lineage>
</organism>
<dbReference type="RefSeq" id="WP_257560619.1">
    <property type="nucleotide sequence ID" value="NZ_JANKBY010000223.1"/>
</dbReference>
<reference evidence="1" key="1">
    <citation type="submission" date="2022-07" db="EMBL/GenBank/DDBJ databases">
        <title>Enhanced cultured diversity of the mouse gut microbiota enables custom-made synthetic communities.</title>
        <authorList>
            <person name="Afrizal A."/>
        </authorList>
    </citation>
    <scope>NUCLEOTIDE SEQUENCE</scope>
    <source>
        <strain evidence="1">DSM 29186</strain>
    </source>
</reference>
<comment type="caution">
    <text evidence="1">The sequence shown here is derived from an EMBL/GenBank/DDBJ whole genome shotgun (WGS) entry which is preliminary data.</text>
</comment>
<dbReference type="Proteomes" id="UP001140817">
    <property type="component" value="Unassembled WGS sequence"/>
</dbReference>
<dbReference type="AlphaFoldDB" id="A0A9X2MCB8"/>
<gene>
    <name evidence="1" type="ORF">NSA58_14435</name>
</gene>
<accession>A0A9X2MCB8</accession>
<proteinExistence type="predicted"/>
<evidence type="ECO:0000313" key="2">
    <source>
        <dbReference type="Proteomes" id="UP001140817"/>
    </source>
</evidence>
<dbReference type="EMBL" id="JANKBY010000223">
    <property type="protein sequence ID" value="MCR1823985.1"/>
    <property type="molecule type" value="Genomic_DNA"/>
</dbReference>
<name>A0A9X2MCB8_9FIRM</name>
<protein>
    <submittedName>
        <fullName evidence="1">Uncharacterized protein</fullName>
    </submittedName>
</protein>
<evidence type="ECO:0000313" key="1">
    <source>
        <dbReference type="EMBL" id="MCR1823985.1"/>
    </source>
</evidence>
<sequence length="543" mass="63755">MKLNIRWKSLLQEFDTVGSIETYDKERNDILNLLDIIEKNGANINVIANLFGGSDIHKVIAKRVVRYLEDINYIFNGVLTNEGKTILRTRLVPVKEKGKFKFLAIDSVGPMKNMYGSGDKLIIDYRREKDSKVRAREKDSNENYKSDIAISSVDKKRFRIIKLGDNQYIKSDFSCVKYNNKNNNAHLKLNLDCHKNQIKLIFSGKNLKNKSVNNHILFEEEAKFKLDNYVIDILSKNIEYLSWDNLNAMFRIKNIEELLKFKVISPRDLMNFRTNIDLEDIEIEGNRCSVEVRDIPIMPYSMQDAEIWIKVCVELLAESRYMTDSEFEIEVSNLLDNPGVREYKGYLNINVEEYILNIKDSNKRVFWNLRAPMDLKPNYTQTGIIDLNIAFGIKSSIHDIFKSLIGDSSIDEFVFLSKYINTRNQIKKCNILLDTFRSFGAEKMLVLTNNKKLNLDVEVLQYDDIFGNKKNWPHDRYFAFKSNGRWTYYKMSAELDQCIFDEDIDKWNKDLIGQWKDISFYRINEQIFPRGVIEKFEKHLVEC</sequence>
<keyword evidence="2" id="KW-1185">Reference proteome</keyword>